<evidence type="ECO:0000256" key="2">
    <source>
        <dbReference type="ARBA" id="ARBA00022485"/>
    </source>
</evidence>
<dbReference type="Pfam" id="PF02401">
    <property type="entry name" value="LYTB"/>
    <property type="match status" value="2"/>
</dbReference>
<keyword evidence="3" id="KW-0479">Metal-binding</keyword>
<keyword evidence="6" id="KW-0411">Iron-sulfur</keyword>
<evidence type="ECO:0000256" key="6">
    <source>
        <dbReference type="ARBA" id="ARBA00023014"/>
    </source>
</evidence>
<evidence type="ECO:0000256" key="1">
    <source>
        <dbReference type="ARBA" id="ARBA00001966"/>
    </source>
</evidence>
<dbReference type="EMBL" id="HBNR01053628">
    <property type="protein sequence ID" value="CAE4619131.1"/>
    <property type="molecule type" value="Transcribed_RNA"/>
</dbReference>
<dbReference type="GO" id="GO:0051539">
    <property type="term" value="F:4 iron, 4 sulfur cluster binding"/>
    <property type="evidence" value="ECO:0007669"/>
    <property type="project" value="UniProtKB-KW"/>
</dbReference>
<dbReference type="PANTHER" id="PTHR31619:SF5">
    <property type="entry name" value="4-HYDROXY-3-METHYLBUT-2-ENYL DIPHOSPHATE REDUCTASE, CHLOROPLASTIC"/>
    <property type="match status" value="1"/>
</dbReference>
<comment type="cofactor">
    <cofactor evidence="1">
        <name>[4Fe-4S] cluster</name>
        <dbReference type="ChEBI" id="CHEBI:49883"/>
    </cofactor>
</comment>
<protein>
    <recommendedName>
        <fullName evidence="10">4-hydroxy-3-methylbut-2-enyl diphosphate reductase</fullName>
        <ecNumber evidence="10">1.17.7.4</ecNumber>
    </recommendedName>
</protein>
<evidence type="ECO:0000256" key="9">
    <source>
        <dbReference type="ARBA" id="ARBA00046335"/>
    </source>
</evidence>
<evidence type="ECO:0000256" key="10">
    <source>
        <dbReference type="ARBA" id="ARBA00047177"/>
    </source>
</evidence>
<dbReference type="EC" id="1.17.7.4" evidence="10"/>
<keyword evidence="4" id="KW-0560">Oxidoreductase</keyword>
<reference evidence="11" key="1">
    <citation type="submission" date="2021-01" db="EMBL/GenBank/DDBJ databases">
        <authorList>
            <person name="Corre E."/>
            <person name="Pelletier E."/>
            <person name="Niang G."/>
            <person name="Scheremetjew M."/>
            <person name="Finn R."/>
            <person name="Kale V."/>
            <person name="Holt S."/>
            <person name="Cochrane G."/>
            <person name="Meng A."/>
            <person name="Brown T."/>
            <person name="Cohen L."/>
        </authorList>
    </citation>
    <scope>NUCLEOTIDE SEQUENCE</scope>
    <source>
        <strain evidence="11">CCMP3105</strain>
    </source>
</reference>
<accession>A0A7S4W2Q1</accession>
<dbReference type="AlphaFoldDB" id="A0A7S4W2Q1"/>
<proteinExistence type="inferred from homology"/>
<dbReference type="GO" id="GO:0046872">
    <property type="term" value="F:metal ion binding"/>
    <property type="evidence" value="ECO:0007669"/>
    <property type="project" value="UniProtKB-KW"/>
</dbReference>
<comment type="pathway">
    <text evidence="7">Isoprenoid biosynthesis; isopentenyl diphosphate biosynthesis via DXP pathway; isopentenyl diphosphate from 1-deoxy-D-xylulose 5-phosphate: step 6/6.</text>
</comment>
<dbReference type="GO" id="GO:0051745">
    <property type="term" value="F:4-hydroxy-3-methylbut-2-enyl diphosphate reductase activity"/>
    <property type="evidence" value="ECO:0007669"/>
    <property type="project" value="UniProtKB-EC"/>
</dbReference>
<sequence>MPASAHLRWHQCNPAPAPAPTSAPASAPAPAPALAPLPLWSMMPPPTVSNCFRPASEMFPCKCHFGSSIDASMCAGICPGIGSCMATRTMAEAEYVAKYILGDGNREEFLAKFAKAIPEGFDPDVDLERVGVANQTTMLKGETELIGKLFERTMIKKYGPHSANQHFISFNTICDATQERQDAMYEMLGTAYEAPTSKLYAELEGEQVGVDLQSTKAQERLSSKAMEDETRGAGTAAADAPKRIDLCIVVGGFNSSNTTHLVEIVDEEGIPGYHIDAAERIGAPDGELVNRIQYKPVATPPGQAMLEEGLEVKEGFLPDGPVVIGLTSGASTPDNVLGDICQRILKLRNVE</sequence>
<comment type="pathway">
    <text evidence="8">Isoprenoid biosynthesis; dimethylallyl diphosphate biosynthesis; dimethylallyl diphosphate from (2E)-4-hydroxy-3-methylbutenyl diphosphate: step 1/1.</text>
</comment>
<evidence type="ECO:0000256" key="7">
    <source>
        <dbReference type="ARBA" id="ARBA00046313"/>
    </source>
</evidence>
<evidence type="ECO:0000256" key="3">
    <source>
        <dbReference type="ARBA" id="ARBA00022723"/>
    </source>
</evidence>
<keyword evidence="2" id="KW-0004">4Fe-4S</keyword>
<evidence type="ECO:0000256" key="5">
    <source>
        <dbReference type="ARBA" id="ARBA00023004"/>
    </source>
</evidence>
<dbReference type="InterPro" id="IPR003451">
    <property type="entry name" value="LytB/IspH"/>
</dbReference>
<dbReference type="GO" id="GO:0019288">
    <property type="term" value="P:isopentenyl diphosphate biosynthetic process, methylerythritol 4-phosphate pathway"/>
    <property type="evidence" value="ECO:0007669"/>
    <property type="project" value="InterPro"/>
</dbReference>
<comment type="similarity">
    <text evidence="9">Belongs to the IspH family.</text>
</comment>
<dbReference type="GO" id="GO:0050992">
    <property type="term" value="P:dimethylallyl diphosphate biosynthetic process"/>
    <property type="evidence" value="ECO:0007669"/>
    <property type="project" value="InterPro"/>
</dbReference>
<gene>
    <name evidence="11" type="ORF">AMON00008_LOCUS37661</name>
</gene>
<dbReference type="PANTHER" id="PTHR31619">
    <property type="entry name" value="4-HYDROXY-3-METHYLBUT-2-ENYL DIPHOSPHATE REDUCTASE, CHLOROPLASTIC"/>
    <property type="match status" value="1"/>
</dbReference>
<evidence type="ECO:0000313" key="11">
    <source>
        <dbReference type="EMBL" id="CAE4619131.1"/>
    </source>
</evidence>
<keyword evidence="5" id="KW-0408">Iron</keyword>
<evidence type="ECO:0000256" key="8">
    <source>
        <dbReference type="ARBA" id="ARBA00046314"/>
    </source>
</evidence>
<organism evidence="11">
    <name type="scientific">Alexandrium monilatum</name>
    <dbReference type="NCBI Taxonomy" id="311494"/>
    <lineage>
        <taxon>Eukaryota</taxon>
        <taxon>Sar</taxon>
        <taxon>Alveolata</taxon>
        <taxon>Dinophyceae</taxon>
        <taxon>Gonyaulacales</taxon>
        <taxon>Pyrocystaceae</taxon>
        <taxon>Alexandrium</taxon>
    </lineage>
</organism>
<name>A0A7S4W2Q1_9DINO</name>
<evidence type="ECO:0000256" key="4">
    <source>
        <dbReference type="ARBA" id="ARBA00023002"/>
    </source>
</evidence>
<dbReference type="Gene3D" id="3.40.1010.20">
    <property type="entry name" value="4-hydroxy-3-methylbut-2-enyl diphosphate reductase, catalytic domain"/>
    <property type="match status" value="2"/>
</dbReference>